<dbReference type="OrthoDB" id="344729at2"/>
<name>A0A3S4DTZ8_9RHOB</name>
<keyword evidence="1" id="KW-0732">Signal</keyword>
<feature type="chain" id="PRO_5018714884" evidence="1">
    <location>
        <begin position="21"/>
        <end position="134"/>
    </location>
</feature>
<dbReference type="RefSeq" id="WP_126152943.1">
    <property type="nucleotide sequence ID" value="NZ_UZWE01000018.1"/>
</dbReference>
<reference evidence="2 3" key="1">
    <citation type="submission" date="2018-12" db="EMBL/GenBank/DDBJ databases">
        <authorList>
            <person name="Criscuolo A."/>
        </authorList>
    </citation>
    <scope>NUCLEOTIDE SEQUENCE [LARGE SCALE GENOMIC DNA]</scope>
    <source>
        <strain evidence="2">ACIP1116241</strain>
    </source>
</reference>
<accession>A0A3S4DTZ8</accession>
<evidence type="ECO:0000256" key="1">
    <source>
        <dbReference type="SAM" id="SignalP"/>
    </source>
</evidence>
<proteinExistence type="predicted"/>
<dbReference type="AlphaFoldDB" id="A0A3S4DTZ8"/>
<organism evidence="2 3">
    <name type="scientific">Paracoccus haematequi</name>
    <dbReference type="NCBI Taxonomy" id="2491866"/>
    <lineage>
        <taxon>Bacteria</taxon>
        <taxon>Pseudomonadati</taxon>
        <taxon>Pseudomonadota</taxon>
        <taxon>Alphaproteobacteria</taxon>
        <taxon>Rhodobacterales</taxon>
        <taxon>Paracoccaceae</taxon>
        <taxon>Paracoccus</taxon>
    </lineage>
</organism>
<feature type="signal peptide" evidence="1">
    <location>
        <begin position="1"/>
        <end position="20"/>
    </location>
</feature>
<dbReference type="EMBL" id="UZWE01000018">
    <property type="protein sequence ID" value="VDS07235.1"/>
    <property type="molecule type" value="Genomic_DNA"/>
</dbReference>
<sequence length="134" mass="14700">MKTLLLSLILTLAPVLPAIAQDWAIDGLDAVGFLESGRPVPGRGDISTLWKGQVWHFASEENRSRFEADPRSFAPAFGGLCPVALAEGRQVAGDPRHFLIIGNRLYLVGSGRAARKLQQAPRDILARAQERWDQ</sequence>
<keyword evidence="3" id="KW-1185">Reference proteome</keyword>
<dbReference type="Proteomes" id="UP000270743">
    <property type="component" value="Unassembled WGS sequence"/>
</dbReference>
<protein>
    <submittedName>
        <fullName evidence="2">YHS domain protein</fullName>
    </submittedName>
</protein>
<gene>
    <name evidence="2" type="ORF">PARHAE_00410</name>
</gene>
<evidence type="ECO:0000313" key="2">
    <source>
        <dbReference type="EMBL" id="VDS07235.1"/>
    </source>
</evidence>
<dbReference type="NCBIfam" id="NF041384">
    <property type="entry name" value="YHS_seleno_dom"/>
    <property type="match status" value="1"/>
</dbReference>
<evidence type="ECO:0000313" key="3">
    <source>
        <dbReference type="Proteomes" id="UP000270743"/>
    </source>
</evidence>